<dbReference type="GO" id="GO:0046872">
    <property type="term" value="F:metal ion binding"/>
    <property type="evidence" value="ECO:0007669"/>
    <property type="project" value="InterPro"/>
</dbReference>
<dbReference type="SUPFAM" id="SSF63411">
    <property type="entry name" value="LuxS/MPP-like metallohydrolase"/>
    <property type="match status" value="2"/>
</dbReference>
<reference evidence="7 8" key="1">
    <citation type="submission" date="2019-02" db="EMBL/GenBank/DDBJ databases">
        <title>Deep-cultivation of Planctomycetes and their phenomic and genomic characterization uncovers novel biology.</title>
        <authorList>
            <person name="Wiegand S."/>
            <person name="Jogler M."/>
            <person name="Boedeker C."/>
            <person name="Pinto D."/>
            <person name="Vollmers J."/>
            <person name="Rivas-Marin E."/>
            <person name="Kohn T."/>
            <person name="Peeters S.H."/>
            <person name="Heuer A."/>
            <person name="Rast P."/>
            <person name="Oberbeckmann S."/>
            <person name="Bunk B."/>
            <person name="Jeske O."/>
            <person name="Meyerdierks A."/>
            <person name="Storesund J.E."/>
            <person name="Kallscheuer N."/>
            <person name="Luecker S."/>
            <person name="Lage O.M."/>
            <person name="Pohl T."/>
            <person name="Merkel B.J."/>
            <person name="Hornburger P."/>
            <person name="Mueller R.-W."/>
            <person name="Bruemmer F."/>
            <person name="Labrenz M."/>
            <person name="Spormann A.M."/>
            <person name="Op den Camp H."/>
            <person name="Overmann J."/>
            <person name="Amann R."/>
            <person name="Jetten M.S.M."/>
            <person name="Mascher T."/>
            <person name="Medema M.H."/>
            <person name="Devos D.P."/>
            <person name="Kaster A.-K."/>
            <person name="Ovreas L."/>
            <person name="Rohde M."/>
            <person name="Galperin M.Y."/>
            <person name="Jogler C."/>
        </authorList>
    </citation>
    <scope>NUCLEOTIDE SEQUENCE [LARGE SCALE GENOMIC DNA]</scope>
    <source>
        <strain evidence="7 8">Pla163</strain>
    </source>
</reference>
<accession>A0A518CW89</accession>
<evidence type="ECO:0000259" key="5">
    <source>
        <dbReference type="Pfam" id="PF00675"/>
    </source>
</evidence>
<evidence type="ECO:0000256" key="3">
    <source>
        <dbReference type="RuleBase" id="RU004447"/>
    </source>
</evidence>
<feature type="domain" description="Peptidase M16 C-terminal" evidence="6">
    <location>
        <begin position="267"/>
        <end position="468"/>
    </location>
</feature>
<dbReference type="InterPro" id="IPR001431">
    <property type="entry name" value="Pept_M16_Zn_BS"/>
</dbReference>
<feature type="compositionally biased region" description="Low complexity" evidence="4">
    <location>
        <begin position="43"/>
        <end position="65"/>
    </location>
</feature>
<dbReference type="PROSITE" id="PS00143">
    <property type="entry name" value="INSULINASE"/>
    <property type="match status" value="1"/>
</dbReference>
<dbReference type="AlphaFoldDB" id="A0A518CW89"/>
<name>A0A518CW89_9BACT</name>
<feature type="compositionally biased region" description="Basic and acidic residues" evidence="4">
    <location>
        <begin position="80"/>
        <end position="98"/>
    </location>
</feature>
<dbReference type="GO" id="GO:0004222">
    <property type="term" value="F:metalloendopeptidase activity"/>
    <property type="evidence" value="ECO:0007669"/>
    <property type="project" value="InterPro"/>
</dbReference>
<dbReference type="PANTHER" id="PTHR11851">
    <property type="entry name" value="METALLOPROTEASE"/>
    <property type="match status" value="1"/>
</dbReference>
<evidence type="ECO:0000259" key="6">
    <source>
        <dbReference type="Pfam" id="PF05193"/>
    </source>
</evidence>
<feature type="domain" description="Peptidase M16 N-terminal" evidence="5">
    <location>
        <begin position="118"/>
        <end position="260"/>
    </location>
</feature>
<evidence type="ECO:0000313" key="7">
    <source>
        <dbReference type="EMBL" id="QDU83496.1"/>
    </source>
</evidence>
<dbReference type="Proteomes" id="UP000319342">
    <property type="component" value="Chromosome"/>
</dbReference>
<dbReference type="InterPro" id="IPR011765">
    <property type="entry name" value="Pept_M16_N"/>
</dbReference>
<sequence length="587" mass="61659">MTIEPNHQSNGDGRTSPASDPSSRSRTQGDRPAAAPTSGAAESGPPETASSGSSSAGSGPRGSCATGSRTAVSDPAASDAADHASRDPDTPWSETLERGGCRVAETTLASGMRLIVGERHTDPIVAVLVFYGVGSVHEPAEIAGVSHFLEHMMFKGTKTVGKGEVDRLTALLGGQNNAFTGKDHTGYWFEFASDRWTQALAIEADRMANLALDPVEFEAEREVVLEELAMGLDDPWRAISQDVETLACGDHPYGRPIIGTKESVEAITREAMYAHYRSAYAPSNATVVVCGDVERDDVLAQVATAFADAARDVEPLPTPEPFESALVAPPDVTLAGTSPAAEPAAEPALRSGPVAHRVRRTWPDEGHRLCIVWPGARCGDVDDFALDFVQTILTTGRNATMTRALVVDGDLCTYVSTANDARAHGGLFWLFAQGSNAAGEAQLEASIEAQILRLAEDGPTAAEMERAMGILVSGDAFESEGVSDVAEQLGGFALDADWRIALDGGERHRAITADQVRDVCRRLLPFSRAAVGWSLPAEEGASASEAVDTAIGAALDAGDDAGVEAIEEGGFDDDASDDRESNDPVTS</sequence>
<evidence type="ECO:0000313" key="8">
    <source>
        <dbReference type="Proteomes" id="UP000319342"/>
    </source>
</evidence>
<gene>
    <name evidence="7" type="ORF">Pla163_05950</name>
</gene>
<dbReference type="InterPro" id="IPR050361">
    <property type="entry name" value="MPP/UQCRC_Complex"/>
</dbReference>
<proteinExistence type="inferred from homology"/>
<feature type="region of interest" description="Disordered" evidence="4">
    <location>
        <begin position="1"/>
        <end position="98"/>
    </location>
</feature>
<comment type="similarity">
    <text evidence="2 3">Belongs to the peptidase M16 family.</text>
</comment>
<dbReference type="Pfam" id="PF00675">
    <property type="entry name" value="Peptidase_M16"/>
    <property type="match status" value="1"/>
</dbReference>
<dbReference type="GO" id="GO:0006508">
    <property type="term" value="P:proteolysis"/>
    <property type="evidence" value="ECO:0007669"/>
    <property type="project" value="InterPro"/>
</dbReference>
<feature type="region of interest" description="Disordered" evidence="4">
    <location>
        <begin position="558"/>
        <end position="587"/>
    </location>
</feature>
<dbReference type="Gene3D" id="3.30.830.10">
    <property type="entry name" value="Metalloenzyme, LuxS/M16 peptidase-like"/>
    <property type="match status" value="2"/>
</dbReference>
<dbReference type="PANTHER" id="PTHR11851:SF49">
    <property type="entry name" value="MITOCHONDRIAL-PROCESSING PEPTIDASE SUBUNIT ALPHA"/>
    <property type="match status" value="1"/>
</dbReference>
<evidence type="ECO:0000256" key="2">
    <source>
        <dbReference type="ARBA" id="ARBA00007261"/>
    </source>
</evidence>
<feature type="compositionally biased region" description="Polar residues" evidence="4">
    <location>
        <begin position="1"/>
        <end position="26"/>
    </location>
</feature>
<dbReference type="InterPro" id="IPR011249">
    <property type="entry name" value="Metalloenz_LuxS/M16"/>
</dbReference>
<feature type="compositionally biased region" description="Basic and acidic residues" evidence="4">
    <location>
        <begin position="578"/>
        <end position="587"/>
    </location>
</feature>
<feature type="compositionally biased region" description="Acidic residues" evidence="4">
    <location>
        <begin position="558"/>
        <end position="577"/>
    </location>
</feature>
<dbReference type="Pfam" id="PF05193">
    <property type="entry name" value="Peptidase_M16_C"/>
    <property type="match status" value="1"/>
</dbReference>
<evidence type="ECO:0000256" key="1">
    <source>
        <dbReference type="ARBA" id="ARBA00001947"/>
    </source>
</evidence>
<dbReference type="InterPro" id="IPR007863">
    <property type="entry name" value="Peptidase_M16_C"/>
</dbReference>
<protein>
    <submittedName>
        <fullName evidence="7">Insulinase (Peptidase family M16)</fullName>
    </submittedName>
</protein>
<organism evidence="7 8">
    <name type="scientific">Rohdeia mirabilis</name>
    <dbReference type="NCBI Taxonomy" id="2528008"/>
    <lineage>
        <taxon>Bacteria</taxon>
        <taxon>Pseudomonadati</taxon>
        <taxon>Planctomycetota</taxon>
        <taxon>Planctomycetia</taxon>
        <taxon>Planctomycetia incertae sedis</taxon>
        <taxon>Rohdeia</taxon>
    </lineage>
</organism>
<evidence type="ECO:0000256" key="4">
    <source>
        <dbReference type="SAM" id="MobiDB-lite"/>
    </source>
</evidence>
<keyword evidence="8" id="KW-1185">Reference proteome</keyword>
<comment type="cofactor">
    <cofactor evidence="1">
        <name>Zn(2+)</name>
        <dbReference type="ChEBI" id="CHEBI:29105"/>
    </cofactor>
</comment>
<dbReference type="EMBL" id="CP036290">
    <property type="protein sequence ID" value="QDU83496.1"/>
    <property type="molecule type" value="Genomic_DNA"/>
</dbReference>